<evidence type="ECO:0000313" key="4">
    <source>
        <dbReference type="Proteomes" id="UP000027997"/>
    </source>
</evidence>
<dbReference type="PANTHER" id="PTHR42736">
    <property type="entry name" value="PROTEIN-GLUTAMINE GAMMA-GLUTAMYLTRANSFERASE"/>
    <property type="match status" value="1"/>
</dbReference>
<protein>
    <recommendedName>
        <fullName evidence="2">Transglutaminase-like domain-containing protein</fullName>
    </recommendedName>
</protein>
<feature type="transmembrane region" description="Helical" evidence="1">
    <location>
        <begin position="567"/>
        <end position="591"/>
    </location>
</feature>
<dbReference type="InterPro" id="IPR021878">
    <property type="entry name" value="TgpA_N"/>
</dbReference>
<dbReference type="EMBL" id="JOJP01000001">
    <property type="protein sequence ID" value="KEI71941.1"/>
    <property type="molecule type" value="Genomic_DNA"/>
</dbReference>
<dbReference type="InterPro" id="IPR038765">
    <property type="entry name" value="Papain-like_cys_pep_sf"/>
</dbReference>
<organism evidence="3 4">
    <name type="scientific">Endozoicomonas elysicola</name>
    <dbReference type="NCBI Taxonomy" id="305900"/>
    <lineage>
        <taxon>Bacteria</taxon>
        <taxon>Pseudomonadati</taxon>
        <taxon>Pseudomonadota</taxon>
        <taxon>Gammaproteobacteria</taxon>
        <taxon>Oceanospirillales</taxon>
        <taxon>Endozoicomonadaceae</taxon>
        <taxon>Endozoicomonas</taxon>
    </lineage>
</organism>
<feature type="domain" description="Transglutaminase-like" evidence="2">
    <location>
        <begin position="419"/>
        <end position="490"/>
    </location>
</feature>
<sequence length="674" mass="76492">MTSPAVSRYATLWLLVAQMMVALPVIEVLPVSVMPLLVLTLIWRALIWFGRGVWPSDLLRRLLVTLALVLIVSSFGLQFSLELAITFLVTGYALKMLEMKTRRDALVIAYIGFFVIGAGVLYSQSLLQGLYLLLCIAILVAAIHAMYSPVDESSIKGSLRFSGSILLQTIPLTLALFIFVPRLGPLWAVPWPESDAKTGLSEKMQPGDVARLSQSYELAFRAQFKGAVPPSRERYWRTLILDQYDGNQWWQSDLLQLLNQFPGEIDHERNWQSRSPVSDGWWQIEPGSYEYEVLLEPSGRQWLPVLGPAASAAVEESTVLRTLRLEADKPANERRLYKPASETVINNSISMPSWLSALNTALPAGVNMQARSLAYQLFTEVGQDPLSLGRRILEYFNQEPFYYTLSPPLMGENEVDDFLFTYRRGFCEHYASSFVFLMRSVGIPARIVTGYLGGEYLPEEKVVRVLQRDAHAWAEIWVEGQGWVRFDPTVAVAPERIDLGLDEMIEQGGLLQGPIPLAYRFSQSGFLKSFRQGWERLEYRWQKSVVQYQQEKQQSFMKQLFGTSSYYWQQVGVLGVLLALFSALFGLLTFYQKPRKNLHQKAWCQLERKLASKGFKRQAGEGPKDFARRVQVEDPILGAKAISVVDLYIQSVYSDNQSLDATIFDNLIKMIKQL</sequence>
<dbReference type="Pfam" id="PF13559">
    <property type="entry name" value="DUF4129"/>
    <property type="match status" value="1"/>
</dbReference>
<dbReference type="Gene3D" id="3.10.620.30">
    <property type="match status" value="1"/>
</dbReference>
<feature type="transmembrane region" description="Helical" evidence="1">
    <location>
        <begin position="63"/>
        <end position="93"/>
    </location>
</feature>
<dbReference type="InterPro" id="IPR002931">
    <property type="entry name" value="Transglutaminase-like"/>
</dbReference>
<dbReference type="InterPro" id="IPR025403">
    <property type="entry name" value="TgpA-like_C"/>
</dbReference>
<keyword evidence="1" id="KW-0812">Transmembrane</keyword>
<feature type="transmembrane region" description="Helical" evidence="1">
    <location>
        <begin position="159"/>
        <end position="180"/>
    </location>
</feature>
<dbReference type="SMART" id="SM00460">
    <property type="entry name" value="TGc"/>
    <property type="match status" value="1"/>
</dbReference>
<name>A0A081KCR5_9GAMM</name>
<feature type="transmembrane region" description="Helical" evidence="1">
    <location>
        <begin position="105"/>
        <end position="123"/>
    </location>
</feature>
<comment type="caution">
    <text evidence="3">The sequence shown here is derived from an EMBL/GenBank/DDBJ whole genome shotgun (WGS) entry which is preliminary data.</text>
</comment>
<dbReference type="STRING" id="305900.GV64_15455"/>
<dbReference type="eggNOG" id="COG1305">
    <property type="taxonomic scope" value="Bacteria"/>
</dbReference>
<dbReference type="Proteomes" id="UP000027997">
    <property type="component" value="Unassembled WGS sequence"/>
</dbReference>
<keyword evidence="4" id="KW-1185">Reference proteome</keyword>
<dbReference type="Pfam" id="PF01841">
    <property type="entry name" value="Transglut_core"/>
    <property type="match status" value="1"/>
</dbReference>
<feature type="transmembrane region" description="Helical" evidence="1">
    <location>
        <begin position="129"/>
        <end position="147"/>
    </location>
</feature>
<gene>
    <name evidence="3" type="ORF">GV64_15455</name>
</gene>
<dbReference type="PANTHER" id="PTHR42736:SF1">
    <property type="entry name" value="PROTEIN-GLUTAMINE GAMMA-GLUTAMYLTRANSFERASE"/>
    <property type="match status" value="1"/>
</dbReference>
<feature type="transmembrane region" description="Helical" evidence="1">
    <location>
        <begin position="12"/>
        <end position="43"/>
    </location>
</feature>
<evidence type="ECO:0000259" key="2">
    <source>
        <dbReference type="SMART" id="SM00460"/>
    </source>
</evidence>
<reference evidence="3 4" key="1">
    <citation type="submission" date="2014-06" db="EMBL/GenBank/DDBJ databases">
        <title>Whole Genome Sequences of Three Symbiotic Endozoicomonas Bacteria.</title>
        <authorList>
            <person name="Neave M.J."/>
            <person name="Apprill A."/>
            <person name="Voolstra C.R."/>
        </authorList>
    </citation>
    <scope>NUCLEOTIDE SEQUENCE [LARGE SCALE GENOMIC DNA]</scope>
    <source>
        <strain evidence="3 4">DSM 22380</strain>
    </source>
</reference>
<dbReference type="SUPFAM" id="SSF54001">
    <property type="entry name" value="Cysteine proteinases"/>
    <property type="match status" value="1"/>
</dbReference>
<dbReference type="RefSeq" id="WP_020584521.1">
    <property type="nucleotide sequence ID" value="NZ_JOJP01000001.1"/>
</dbReference>
<accession>A0A081KCR5</accession>
<dbReference type="AlphaFoldDB" id="A0A081KCR5"/>
<dbReference type="InterPro" id="IPR052901">
    <property type="entry name" value="Bact_TGase-like"/>
</dbReference>
<evidence type="ECO:0000256" key="1">
    <source>
        <dbReference type="SAM" id="Phobius"/>
    </source>
</evidence>
<proteinExistence type="predicted"/>
<evidence type="ECO:0000313" key="3">
    <source>
        <dbReference type="EMBL" id="KEI71941.1"/>
    </source>
</evidence>
<keyword evidence="1" id="KW-1133">Transmembrane helix</keyword>
<keyword evidence="1" id="KW-0472">Membrane</keyword>
<dbReference type="Pfam" id="PF11992">
    <property type="entry name" value="TgpA_N"/>
    <property type="match status" value="1"/>
</dbReference>